<proteinExistence type="predicted"/>
<reference evidence="2" key="1">
    <citation type="submission" date="2020-05" db="EMBL/GenBank/DDBJ databases">
        <authorList>
            <person name="Chiriac C."/>
            <person name="Salcher M."/>
            <person name="Ghai R."/>
            <person name="Kavagutti S V."/>
        </authorList>
    </citation>
    <scope>NUCLEOTIDE SEQUENCE</scope>
</reference>
<sequence length="142" mass="15438">MATAIKKPAISGPGLKKQGVVVLQSFFIFIFVWLEMWIRGGAGILSGLVIALVTYGGIAYGRTGTRYVAAVTPPLAYAATTLIYTIFSDGLRPSRIGIDFIASLASVAPFLLISALYGWFMFFNEKAKSRPSQRLQTTPEVR</sequence>
<gene>
    <name evidence="2" type="ORF">UFOPK1856_00843</name>
</gene>
<feature type="transmembrane region" description="Helical" evidence="1">
    <location>
        <begin position="67"/>
        <end position="88"/>
    </location>
</feature>
<feature type="transmembrane region" description="Helical" evidence="1">
    <location>
        <begin position="44"/>
        <end position="60"/>
    </location>
</feature>
<keyword evidence="1" id="KW-0812">Transmembrane</keyword>
<feature type="transmembrane region" description="Helical" evidence="1">
    <location>
        <begin position="100"/>
        <end position="123"/>
    </location>
</feature>
<name>A0A6J6I0I6_9ZZZZ</name>
<protein>
    <submittedName>
        <fullName evidence="2">Unannotated protein</fullName>
    </submittedName>
</protein>
<accession>A0A6J6I0I6</accession>
<evidence type="ECO:0000256" key="1">
    <source>
        <dbReference type="SAM" id="Phobius"/>
    </source>
</evidence>
<keyword evidence="1" id="KW-0472">Membrane</keyword>
<keyword evidence="1" id="KW-1133">Transmembrane helix</keyword>
<organism evidence="2">
    <name type="scientific">freshwater metagenome</name>
    <dbReference type="NCBI Taxonomy" id="449393"/>
    <lineage>
        <taxon>unclassified sequences</taxon>
        <taxon>metagenomes</taxon>
        <taxon>ecological metagenomes</taxon>
    </lineage>
</organism>
<dbReference type="AlphaFoldDB" id="A0A6J6I0I6"/>
<evidence type="ECO:0000313" key="2">
    <source>
        <dbReference type="EMBL" id="CAB4618263.1"/>
    </source>
</evidence>
<dbReference type="EMBL" id="CAEZUV010000138">
    <property type="protein sequence ID" value="CAB4618263.1"/>
    <property type="molecule type" value="Genomic_DNA"/>
</dbReference>
<feature type="transmembrane region" description="Helical" evidence="1">
    <location>
        <begin position="20"/>
        <end position="38"/>
    </location>
</feature>